<gene>
    <name evidence="1" type="ORF">BSTOLATCC_MIC20801</name>
</gene>
<proteinExistence type="predicted"/>
<reference evidence="1" key="1">
    <citation type="submission" date="2021-09" db="EMBL/GenBank/DDBJ databases">
        <authorList>
            <consortium name="AG Swart"/>
            <person name="Singh M."/>
            <person name="Singh A."/>
            <person name="Seah K."/>
            <person name="Emmerich C."/>
        </authorList>
    </citation>
    <scope>NUCLEOTIDE SEQUENCE</scope>
    <source>
        <strain evidence="1">ATCC30299</strain>
    </source>
</reference>
<keyword evidence="2" id="KW-1185">Reference proteome</keyword>
<name>A0AAU9J304_9CILI</name>
<organism evidence="1 2">
    <name type="scientific">Blepharisma stoltei</name>
    <dbReference type="NCBI Taxonomy" id="1481888"/>
    <lineage>
        <taxon>Eukaryota</taxon>
        <taxon>Sar</taxon>
        <taxon>Alveolata</taxon>
        <taxon>Ciliophora</taxon>
        <taxon>Postciliodesmatophora</taxon>
        <taxon>Heterotrichea</taxon>
        <taxon>Heterotrichida</taxon>
        <taxon>Blepharismidae</taxon>
        <taxon>Blepharisma</taxon>
    </lineage>
</organism>
<dbReference type="Proteomes" id="UP001162131">
    <property type="component" value="Unassembled WGS sequence"/>
</dbReference>
<protein>
    <submittedName>
        <fullName evidence="1">Uncharacterized protein</fullName>
    </submittedName>
</protein>
<dbReference type="AlphaFoldDB" id="A0AAU9J304"/>
<evidence type="ECO:0000313" key="2">
    <source>
        <dbReference type="Proteomes" id="UP001162131"/>
    </source>
</evidence>
<sequence length="240" mass="27426">MAEAQLRSCIYEHIHRLPSRSSRAVQTISSSPIKSADTLLERSPIRHPPREDCQISAHVNMYSPIYETPPKPVKVAECGIGTYDENFDLVTGKIKSKYNEKSLDKIMYTNRIRFKTIQEAANDLNTLDNSNKMLRSKIDNLRTYVIKRIDSISHKPQGTLKRILSEAKCVPERRSASVFTGDRGKKLSLFEDSSKPMNKTSKSTFKMVRAKSTLRPYLERTELSSRSTQFARTTSDLKKH</sequence>
<comment type="caution">
    <text evidence="1">The sequence shown here is derived from an EMBL/GenBank/DDBJ whole genome shotgun (WGS) entry which is preliminary data.</text>
</comment>
<dbReference type="EMBL" id="CAJZBQ010000020">
    <property type="protein sequence ID" value="CAG9318327.1"/>
    <property type="molecule type" value="Genomic_DNA"/>
</dbReference>
<accession>A0AAU9J304</accession>
<evidence type="ECO:0000313" key="1">
    <source>
        <dbReference type="EMBL" id="CAG9318327.1"/>
    </source>
</evidence>